<feature type="region of interest" description="Disordered" evidence="1">
    <location>
        <begin position="236"/>
        <end position="426"/>
    </location>
</feature>
<feature type="region of interest" description="Disordered" evidence="1">
    <location>
        <begin position="174"/>
        <end position="206"/>
    </location>
</feature>
<feature type="compositionally biased region" description="Basic and acidic residues" evidence="1">
    <location>
        <begin position="302"/>
        <end position="320"/>
    </location>
</feature>
<organism evidence="3 4">
    <name type="scientific">Crucibulum laeve</name>
    <dbReference type="NCBI Taxonomy" id="68775"/>
    <lineage>
        <taxon>Eukaryota</taxon>
        <taxon>Fungi</taxon>
        <taxon>Dikarya</taxon>
        <taxon>Basidiomycota</taxon>
        <taxon>Agaricomycotina</taxon>
        <taxon>Agaricomycetes</taxon>
        <taxon>Agaricomycetidae</taxon>
        <taxon>Agaricales</taxon>
        <taxon>Agaricineae</taxon>
        <taxon>Nidulariaceae</taxon>
        <taxon>Crucibulum</taxon>
    </lineage>
</organism>
<protein>
    <submittedName>
        <fullName evidence="3">Uncharacterized protein</fullName>
    </submittedName>
</protein>
<evidence type="ECO:0000256" key="1">
    <source>
        <dbReference type="SAM" id="MobiDB-lite"/>
    </source>
</evidence>
<evidence type="ECO:0000313" key="3">
    <source>
        <dbReference type="EMBL" id="TFK44238.1"/>
    </source>
</evidence>
<feature type="compositionally biased region" description="Basic residues" evidence="1">
    <location>
        <begin position="242"/>
        <end position="252"/>
    </location>
</feature>
<feature type="compositionally biased region" description="Pro residues" evidence="1">
    <location>
        <begin position="397"/>
        <end position="408"/>
    </location>
</feature>
<evidence type="ECO:0000313" key="4">
    <source>
        <dbReference type="Proteomes" id="UP000308652"/>
    </source>
</evidence>
<dbReference type="OrthoDB" id="3231855at2759"/>
<gene>
    <name evidence="3" type="ORF">BDQ12DRAFT_7346</name>
</gene>
<feature type="compositionally biased region" description="Pro residues" evidence="1">
    <location>
        <begin position="321"/>
        <end position="330"/>
    </location>
</feature>
<sequence length="793" mass="86304">MSVVSSVFSSRSSWRIHERAPNIMDSIFAIGSGLGLRYVVDSVSHHDFKLTGTLVGLWEGVVLLHFVKKMPSSFDPYVAYGVRLFVDLLVTESFARLVLVIVWTGLGMVLADITPAIWVDVGLNRIWRRFRRDMYTLSRQVPRVAIFPRTRTVRFSPSSAPSVITSASSTITPSVITPTTPIPPTTRVIPPTPIPGNPTIKKRHVPGSFPSDFSETDTDIGSVFGLHVPVYSEASTSNVGTTHHRYSSIPRRRYSDQGSEVSRSDLDEENLSTSDSSSDSTVDPSAFNPSEIPDVEEEEEIAVDKGKKPERDDDRDETPKPRPLALPPTPSDSARAFDLPVDMEEVPPTARMPLIPDAFDGGGFSDWENVTKEEANAETPPAPPPKDDEFTTIRAPSPEPQPIPPPSNSTPLFEDIPVASGSGSQVVENPVGEVADELDDFLGGPLAPTPPTVQPEPSLNDLLGTGTDRPPSYSEPYADAAGSAFTMGGNEKSLLTGEDGEPLTQEPLDTINESDENAKTPVNATNENPAHNNINLDDGEENAWAAVDSTENPTGNPDETTTPPTAANAGQQQSPEAEHQQPEEQQQQQQQQEEPAEEPPVDFAGSSADSVTSSAGDFLESVTARLHQAVVLRGQMLQTEDIIKRLQEEKDASAADWSSAKEAQLAKAERALGKMTRKAEKRYAAVIDASGASTPPKDVDLSAVVAHKVEEKIEEALELHLRPGTKSLQFTVTVGKVKVGRTQKPIVVQTLDNYKLPYSNDPKNMRVYEVNVPEDVYAQWLESNRVSDQDDLY</sequence>
<feature type="compositionally biased region" description="Low complexity" evidence="1">
    <location>
        <begin position="583"/>
        <end position="593"/>
    </location>
</feature>
<keyword evidence="2" id="KW-1133">Transmembrane helix</keyword>
<feature type="transmembrane region" description="Helical" evidence="2">
    <location>
        <begin position="94"/>
        <end position="119"/>
    </location>
</feature>
<keyword evidence="2" id="KW-0812">Transmembrane</keyword>
<dbReference type="EMBL" id="ML213590">
    <property type="protein sequence ID" value="TFK44238.1"/>
    <property type="molecule type" value="Genomic_DNA"/>
</dbReference>
<dbReference type="AlphaFoldDB" id="A0A5C3MK25"/>
<keyword evidence="4" id="KW-1185">Reference proteome</keyword>
<feature type="compositionally biased region" description="Polar residues" evidence="1">
    <location>
        <begin position="549"/>
        <end position="570"/>
    </location>
</feature>
<feature type="compositionally biased region" description="Pro residues" evidence="1">
    <location>
        <begin position="180"/>
        <end position="196"/>
    </location>
</feature>
<accession>A0A5C3MK25</accession>
<evidence type="ECO:0000256" key="2">
    <source>
        <dbReference type="SAM" id="Phobius"/>
    </source>
</evidence>
<feature type="region of interest" description="Disordered" evidence="1">
    <location>
        <begin position="438"/>
        <end position="614"/>
    </location>
</feature>
<dbReference type="Proteomes" id="UP000308652">
    <property type="component" value="Unassembled WGS sequence"/>
</dbReference>
<name>A0A5C3MK25_9AGAR</name>
<keyword evidence="2" id="KW-0472">Membrane</keyword>
<feature type="compositionally biased region" description="Polar residues" evidence="1">
    <location>
        <begin position="520"/>
        <end position="535"/>
    </location>
</feature>
<reference evidence="3 4" key="1">
    <citation type="journal article" date="2019" name="Nat. Ecol. Evol.">
        <title>Megaphylogeny resolves global patterns of mushroom evolution.</title>
        <authorList>
            <person name="Varga T."/>
            <person name="Krizsan K."/>
            <person name="Foldi C."/>
            <person name="Dima B."/>
            <person name="Sanchez-Garcia M."/>
            <person name="Sanchez-Ramirez S."/>
            <person name="Szollosi G.J."/>
            <person name="Szarkandi J.G."/>
            <person name="Papp V."/>
            <person name="Albert L."/>
            <person name="Andreopoulos W."/>
            <person name="Angelini C."/>
            <person name="Antonin V."/>
            <person name="Barry K.W."/>
            <person name="Bougher N.L."/>
            <person name="Buchanan P."/>
            <person name="Buyck B."/>
            <person name="Bense V."/>
            <person name="Catcheside P."/>
            <person name="Chovatia M."/>
            <person name="Cooper J."/>
            <person name="Damon W."/>
            <person name="Desjardin D."/>
            <person name="Finy P."/>
            <person name="Geml J."/>
            <person name="Haridas S."/>
            <person name="Hughes K."/>
            <person name="Justo A."/>
            <person name="Karasinski D."/>
            <person name="Kautmanova I."/>
            <person name="Kiss B."/>
            <person name="Kocsube S."/>
            <person name="Kotiranta H."/>
            <person name="LaButti K.M."/>
            <person name="Lechner B.E."/>
            <person name="Liimatainen K."/>
            <person name="Lipzen A."/>
            <person name="Lukacs Z."/>
            <person name="Mihaltcheva S."/>
            <person name="Morgado L.N."/>
            <person name="Niskanen T."/>
            <person name="Noordeloos M.E."/>
            <person name="Ohm R.A."/>
            <person name="Ortiz-Santana B."/>
            <person name="Ovrebo C."/>
            <person name="Racz N."/>
            <person name="Riley R."/>
            <person name="Savchenko A."/>
            <person name="Shiryaev A."/>
            <person name="Soop K."/>
            <person name="Spirin V."/>
            <person name="Szebenyi C."/>
            <person name="Tomsovsky M."/>
            <person name="Tulloss R.E."/>
            <person name="Uehling J."/>
            <person name="Grigoriev I.V."/>
            <person name="Vagvolgyi C."/>
            <person name="Papp T."/>
            <person name="Martin F.M."/>
            <person name="Miettinen O."/>
            <person name="Hibbett D.S."/>
            <person name="Nagy L.G."/>
        </authorList>
    </citation>
    <scope>NUCLEOTIDE SEQUENCE [LARGE SCALE GENOMIC DNA]</scope>
    <source>
        <strain evidence="3 4">CBS 166.37</strain>
    </source>
</reference>
<proteinExistence type="predicted"/>
<feature type="compositionally biased region" description="Low complexity" evidence="1">
    <location>
        <begin position="271"/>
        <end position="285"/>
    </location>
</feature>
<dbReference type="STRING" id="68775.A0A5C3MK25"/>